<dbReference type="InterPro" id="IPR043502">
    <property type="entry name" value="DNA/RNA_pol_sf"/>
</dbReference>
<dbReference type="EMBL" id="JACGWN010000004">
    <property type="protein sequence ID" value="KAL0451591.1"/>
    <property type="molecule type" value="Genomic_DNA"/>
</dbReference>
<reference evidence="2" key="1">
    <citation type="submission" date="2020-06" db="EMBL/GenBank/DDBJ databases">
        <authorList>
            <person name="Li T."/>
            <person name="Hu X."/>
            <person name="Zhang T."/>
            <person name="Song X."/>
            <person name="Zhang H."/>
            <person name="Dai N."/>
            <person name="Sheng W."/>
            <person name="Hou X."/>
            <person name="Wei L."/>
        </authorList>
    </citation>
    <scope>NUCLEOTIDE SEQUENCE</scope>
    <source>
        <strain evidence="2">KEN1</strain>
        <tissue evidence="2">Leaf</tissue>
    </source>
</reference>
<protein>
    <submittedName>
        <fullName evidence="2">Mitochondrial protein</fullName>
    </submittedName>
</protein>
<evidence type="ECO:0000313" key="2">
    <source>
        <dbReference type="EMBL" id="KAL0451591.1"/>
    </source>
</evidence>
<feature type="domain" description="Reverse transcriptase" evidence="1">
    <location>
        <begin position="268"/>
        <end position="492"/>
    </location>
</feature>
<name>A0AAW2XFD5_9LAMI</name>
<dbReference type="InterPro" id="IPR026960">
    <property type="entry name" value="RVT-Znf"/>
</dbReference>
<gene>
    <name evidence="2" type="ORF">Slati_1137200</name>
</gene>
<proteinExistence type="predicted"/>
<organism evidence="2">
    <name type="scientific">Sesamum latifolium</name>
    <dbReference type="NCBI Taxonomy" id="2727402"/>
    <lineage>
        <taxon>Eukaryota</taxon>
        <taxon>Viridiplantae</taxon>
        <taxon>Streptophyta</taxon>
        <taxon>Embryophyta</taxon>
        <taxon>Tracheophyta</taxon>
        <taxon>Spermatophyta</taxon>
        <taxon>Magnoliopsida</taxon>
        <taxon>eudicotyledons</taxon>
        <taxon>Gunneridae</taxon>
        <taxon>Pentapetalae</taxon>
        <taxon>asterids</taxon>
        <taxon>lamiids</taxon>
        <taxon>Lamiales</taxon>
        <taxon>Pedaliaceae</taxon>
        <taxon>Sesamum</taxon>
    </lineage>
</organism>
<dbReference type="PANTHER" id="PTHR46890">
    <property type="entry name" value="NON-LTR RETROLELEMENT REVERSE TRANSCRIPTASE-LIKE PROTEIN-RELATED"/>
    <property type="match status" value="1"/>
</dbReference>
<dbReference type="PANTHER" id="PTHR46890:SF48">
    <property type="entry name" value="RNA-DIRECTED DNA POLYMERASE"/>
    <property type="match status" value="1"/>
</dbReference>
<dbReference type="Pfam" id="PF00078">
    <property type="entry name" value="RVT_1"/>
    <property type="match status" value="1"/>
</dbReference>
<dbReference type="PROSITE" id="PS50878">
    <property type="entry name" value="RT_POL"/>
    <property type="match status" value="1"/>
</dbReference>
<sequence length="733" mass="84439">RQHPKTVRARLDREVANSAWVDRFLRYTVTHIAAYQSDHKMVILDMMQQRVLQRCRRTAQFYFDARWLQSEDCKKVIEAAWGNEVNGDAHLILWKKIQQYRIELLRWKRLEFDQPQQQIQLEEREMLRWQQRSKEHWLANGDGNTKYFHSRASARKWYNNISRLKDGDGRWQDTEEDIQEILLQHYRSIFASVRPSNATIVEVVSAIPCRVTPKMNALLSQPFTVAEVKQALFGMFPFKSLGPDGMSLVFFQKLWNIVGTDVSNSVLRILNEQAFLYRMNYTHVVLISKCDNPKVVSQLRPISLCNVIVKLASKCLANRLKGIMNSIISPSQSAFIPDRRVLLRLGFGKEFVELIMLLVTTVSYSLTLNGEPFGYFRPERGIRQGDPLSPYLFIFCAEAFSCLIQKAEERGVIQGIRVSLEAPSISHLLFADDTLLFCEAVERQMEEIRSIFALHANASGQEVNFSKSGMVISGTIRDKEKRRLASWLGVRLVGAHDQYLGLPAVAGRSRRALFHNIRDRFWGRINGWNSKLLSQAGKGVLIKSLLQSLPTGDKKGWRVISQPASLLSQVLKPRYFPRCSFWEATVGSRPSLTWRSVLLARGVLRVGCVEHSTPINPGGERVIWKPSKKGLFSVRSAYKVALELDARVSASSSRSFPFLTEGYEKFWQQMWALVVPPRVRVQVWRFCPDAIPTMDNLAKRHRVVDTRCIRCEAVEMIKHVLWECHFPRMVWHC</sequence>
<dbReference type="InterPro" id="IPR052343">
    <property type="entry name" value="Retrotransposon-Effector_Assoc"/>
</dbReference>
<reference evidence="2" key="2">
    <citation type="journal article" date="2024" name="Plant">
        <title>Genomic evolution and insights into agronomic trait innovations of Sesamum species.</title>
        <authorList>
            <person name="Miao H."/>
            <person name="Wang L."/>
            <person name="Qu L."/>
            <person name="Liu H."/>
            <person name="Sun Y."/>
            <person name="Le M."/>
            <person name="Wang Q."/>
            <person name="Wei S."/>
            <person name="Zheng Y."/>
            <person name="Lin W."/>
            <person name="Duan Y."/>
            <person name="Cao H."/>
            <person name="Xiong S."/>
            <person name="Wang X."/>
            <person name="Wei L."/>
            <person name="Li C."/>
            <person name="Ma Q."/>
            <person name="Ju M."/>
            <person name="Zhao R."/>
            <person name="Li G."/>
            <person name="Mu C."/>
            <person name="Tian Q."/>
            <person name="Mei H."/>
            <person name="Zhang T."/>
            <person name="Gao T."/>
            <person name="Zhang H."/>
        </authorList>
    </citation>
    <scope>NUCLEOTIDE SEQUENCE</scope>
    <source>
        <strain evidence="2">KEN1</strain>
    </source>
</reference>
<dbReference type="AlphaFoldDB" id="A0AAW2XFD5"/>
<accession>A0AAW2XFD5</accession>
<feature type="non-terminal residue" evidence="2">
    <location>
        <position position="1"/>
    </location>
</feature>
<dbReference type="Pfam" id="PF13966">
    <property type="entry name" value="zf-RVT"/>
    <property type="match status" value="1"/>
</dbReference>
<dbReference type="SUPFAM" id="SSF56672">
    <property type="entry name" value="DNA/RNA polymerases"/>
    <property type="match status" value="1"/>
</dbReference>
<dbReference type="CDD" id="cd01650">
    <property type="entry name" value="RT_nLTR_like"/>
    <property type="match status" value="1"/>
</dbReference>
<comment type="caution">
    <text evidence="2">The sequence shown here is derived from an EMBL/GenBank/DDBJ whole genome shotgun (WGS) entry which is preliminary data.</text>
</comment>
<dbReference type="InterPro" id="IPR000477">
    <property type="entry name" value="RT_dom"/>
</dbReference>
<evidence type="ECO:0000259" key="1">
    <source>
        <dbReference type="PROSITE" id="PS50878"/>
    </source>
</evidence>